<dbReference type="EMBL" id="CAADFZ010000083">
    <property type="protein sequence ID" value="VFK66204.1"/>
    <property type="molecule type" value="Genomic_DNA"/>
</dbReference>
<protein>
    <submittedName>
        <fullName evidence="2">Uncharacterized protein</fullName>
    </submittedName>
</protein>
<proteinExistence type="predicted"/>
<organism evidence="2">
    <name type="scientific">Candidatus Kentrum sp. UNK</name>
    <dbReference type="NCBI Taxonomy" id="2126344"/>
    <lineage>
        <taxon>Bacteria</taxon>
        <taxon>Pseudomonadati</taxon>
        <taxon>Pseudomonadota</taxon>
        <taxon>Gammaproteobacteria</taxon>
        <taxon>Candidatus Kentrum</taxon>
    </lineage>
</organism>
<name>A0A451B0L5_9GAMM</name>
<reference evidence="2" key="1">
    <citation type="submission" date="2019-02" db="EMBL/GenBank/DDBJ databases">
        <authorList>
            <person name="Gruber-Vodicka R. H."/>
            <person name="Seah K. B. B."/>
        </authorList>
    </citation>
    <scope>NUCLEOTIDE SEQUENCE</scope>
    <source>
        <strain evidence="2">BECK_BY19</strain>
        <strain evidence="1">BECK_BY8</strain>
    </source>
</reference>
<evidence type="ECO:0000313" key="2">
    <source>
        <dbReference type="EMBL" id="VFK71818.1"/>
    </source>
</evidence>
<gene>
    <name evidence="1" type="ORF">BECKUNK1418G_GA0071005_10837</name>
    <name evidence="2" type="ORF">BECKUNK1418H_GA0071006_10837</name>
</gene>
<dbReference type="AlphaFoldDB" id="A0A451B0L5"/>
<accession>A0A451B0L5</accession>
<evidence type="ECO:0000313" key="1">
    <source>
        <dbReference type="EMBL" id="VFK66204.1"/>
    </source>
</evidence>
<sequence>MSGSERGRVSTVVMGEILWRRRETRRQTEKTNFTLSRWKCLSYSKENRRLRKEHPVWILLLRANMFIFTRLPSRNVGPCNFPVAYRLLFEVGDAPPFSPLDGIKNLFLFFCQRHFESPPRYSFVIFRLGIIVFRKMLCMSSTQRTGTFLIDVDPNSDEHCIEMILNKGRY</sequence>
<dbReference type="EMBL" id="CAADGD010000083">
    <property type="protein sequence ID" value="VFK71818.1"/>
    <property type="molecule type" value="Genomic_DNA"/>
</dbReference>